<keyword evidence="1" id="KW-0472">Membrane</keyword>
<dbReference type="EMBL" id="JAACXV010014435">
    <property type="protein sequence ID" value="KAF7267322.1"/>
    <property type="molecule type" value="Genomic_DNA"/>
</dbReference>
<dbReference type="PROSITE" id="PS50042">
    <property type="entry name" value="CNMP_BINDING_3"/>
    <property type="match status" value="1"/>
</dbReference>
<feature type="transmembrane region" description="Helical" evidence="1">
    <location>
        <begin position="168"/>
        <end position="188"/>
    </location>
</feature>
<comment type="caution">
    <text evidence="3">The sequence shown here is derived from an EMBL/GenBank/DDBJ whole genome shotgun (WGS) entry which is preliminary data.</text>
</comment>
<gene>
    <name evidence="3" type="ORF">GWI33_019442</name>
</gene>
<evidence type="ECO:0000313" key="3">
    <source>
        <dbReference type="EMBL" id="KAF7267322.1"/>
    </source>
</evidence>
<evidence type="ECO:0000256" key="1">
    <source>
        <dbReference type="SAM" id="Phobius"/>
    </source>
</evidence>
<dbReference type="Gene3D" id="1.10.287.630">
    <property type="entry name" value="Helix hairpin bin"/>
    <property type="match status" value="1"/>
</dbReference>
<protein>
    <recommendedName>
        <fullName evidence="2">Cyclic nucleotide-binding domain-containing protein</fullName>
    </recommendedName>
</protein>
<dbReference type="PANTHER" id="PTHR45689:SF14">
    <property type="entry name" value="CYCLIC NUCLEOTIDE-GATED CATION CHANNEL SUBUNIT A-LIKE PROTEIN"/>
    <property type="match status" value="1"/>
</dbReference>
<accession>A0A834HUN3</accession>
<keyword evidence="1" id="KW-1133">Transmembrane helix</keyword>
<organism evidence="3 4">
    <name type="scientific">Rhynchophorus ferrugineus</name>
    <name type="common">Red palm weevil</name>
    <name type="synonym">Curculio ferrugineus</name>
    <dbReference type="NCBI Taxonomy" id="354439"/>
    <lineage>
        <taxon>Eukaryota</taxon>
        <taxon>Metazoa</taxon>
        <taxon>Ecdysozoa</taxon>
        <taxon>Arthropoda</taxon>
        <taxon>Hexapoda</taxon>
        <taxon>Insecta</taxon>
        <taxon>Pterygota</taxon>
        <taxon>Neoptera</taxon>
        <taxon>Endopterygota</taxon>
        <taxon>Coleoptera</taxon>
        <taxon>Polyphaga</taxon>
        <taxon>Cucujiformia</taxon>
        <taxon>Curculionidae</taxon>
        <taxon>Dryophthorinae</taxon>
        <taxon>Rhynchophorus</taxon>
    </lineage>
</organism>
<keyword evidence="4" id="KW-1185">Reference proteome</keyword>
<dbReference type="GO" id="GO:0098855">
    <property type="term" value="C:HCN channel complex"/>
    <property type="evidence" value="ECO:0007669"/>
    <property type="project" value="TreeGrafter"/>
</dbReference>
<evidence type="ECO:0000259" key="2">
    <source>
        <dbReference type="PROSITE" id="PS50042"/>
    </source>
</evidence>
<dbReference type="GO" id="GO:0005249">
    <property type="term" value="F:voltage-gated potassium channel activity"/>
    <property type="evidence" value="ECO:0007669"/>
    <property type="project" value="TreeGrafter"/>
</dbReference>
<dbReference type="CDD" id="cd00038">
    <property type="entry name" value="CAP_ED"/>
    <property type="match status" value="1"/>
</dbReference>
<dbReference type="SUPFAM" id="SSF81324">
    <property type="entry name" value="Voltage-gated potassium channels"/>
    <property type="match status" value="1"/>
</dbReference>
<name>A0A834HUN3_RHYFE</name>
<evidence type="ECO:0000313" key="4">
    <source>
        <dbReference type="Proteomes" id="UP000625711"/>
    </source>
</evidence>
<dbReference type="GO" id="GO:0035725">
    <property type="term" value="P:sodium ion transmembrane transport"/>
    <property type="evidence" value="ECO:0007669"/>
    <property type="project" value="TreeGrafter"/>
</dbReference>
<proteinExistence type="predicted"/>
<feature type="transmembrane region" description="Helical" evidence="1">
    <location>
        <begin position="284"/>
        <end position="309"/>
    </location>
</feature>
<dbReference type="Proteomes" id="UP000625711">
    <property type="component" value="Unassembled WGS sequence"/>
</dbReference>
<dbReference type="InterPro" id="IPR051413">
    <property type="entry name" value="K/Na_HCN_channel"/>
</dbReference>
<dbReference type="Pfam" id="PF00027">
    <property type="entry name" value="cNMP_binding"/>
    <property type="match status" value="1"/>
</dbReference>
<dbReference type="OrthoDB" id="2021138at2759"/>
<feature type="transmembrane region" description="Helical" evidence="1">
    <location>
        <begin position="254"/>
        <end position="272"/>
    </location>
</feature>
<dbReference type="SUPFAM" id="SSF51206">
    <property type="entry name" value="cAMP-binding domain-like"/>
    <property type="match status" value="1"/>
</dbReference>
<dbReference type="PANTHER" id="PTHR45689">
    <property type="entry name" value="I[[H]] CHANNEL, ISOFORM E"/>
    <property type="match status" value="1"/>
</dbReference>
<sequence>MVQHKYAEHVCDLALDDGGLTKLPPNAPFRMRFIRQIRRFLSPNPDAAISKRNYRNRSQICAERRRHARSKYFYIIHPYSDMQMLRDLVFIIIGTFEIITAPLNISFGAKFADDRYDAFFKYAGYRINMAKFIEINQWNIVKKYLRTYFIIDILLTLWIPNLDNNSSRIVYFLNLAIFFRTTTLCDAFKRFFQDYGFSDQVIQCIFLALISIYMVHIFTCIFYLLPFLAYDKNEFGSQLVWIHKADLVNNDNNMIVYISCLVLIESYMWGLGESLTRPENPIDLVVIIIVMIVGRLWSLFVIAILLRILTIRSMSESKYEEYLSQLETFIVQKNIPSGFRTMLLEYYRYKYQYHYFNERAIYNALSQYLRQELQLFVARGLISKVTIFKYLPKSTVSTIISKSKQMVFTTNKALILRNDPIDNIFFINYGTVAVLNATEVEITHLKDGDDIGLEGLFKLINEITHSYSYVATETTEVYVISVKEFRNLVPDKVDMKVFTKKVDQRTEEFNKIEEVATTQAVDLFSELKSGKILERPRIRTRYFEN</sequence>
<feature type="transmembrane region" description="Helical" evidence="1">
    <location>
        <begin position="200"/>
        <end position="225"/>
    </location>
</feature>
<dbReference type="AlphaFoldDB" id="A0A834HUN3"/>
<reference evidence="3" key="1">
    <citation type="submission" date="2020-08" db="EMBL/GenBank/DDBJ databases">
        <title>Genome sequencing and assembly of the red palm weevil Rhynchophorus ferrugineus.</title>
        <authorList>
            <person name="Dias G.B."/>
            <person name="Bergman C.M."/>
            <person name="Manee M."/>
        </authorList>
    </citation>
    <scope>NUCLEOTIDE SEQUENCE</scope>
    <source>
        <strain evidence="3">AA-2017</strain>
        <tissue evidence="3">Whole larva</tissue>
    </source>
</reference>
<dbReference type="Gene3D" id="2.60.120.10">
    <property type="entry name" value="Jelly Rolls"/>
    <property type="match status" value="1"/>
</dbReference>
<dbReference type="InterPro" id="IPR000595">
    <property type="entry name" value="cNMP-bd_dom"/>
</dbReference>
<dbReference type="SMART" id="SM00100">
    <property type="entry name" value="cNMP"/>
    <property type="match status" value="1"/>
</dbReference>
<dbReference type="InterPro" id="IPR018490">
    <property type="entry name" value="cNMP-bd_dom_sf"/>
</dbReference>
<dbReference type="InterPro" id="IPR014710">
    <property type="entry name" value="RmlC-like_jellyroll"/>
</dbReference>
<feature type="domain" description="Cyclic nucleotide-binding" evidence="2">
    <location>
        <begin position="387"/>
        <end position="489"/>
    </location>
</feature>
<feature type="transmembrane region" description="Helical" evidence="1">
    <location>
        <begin position="88"/>
        <end position="107"/>
    </location>
</feature>
<dbReference type="GO" id="GO:0003254">
    <property type="term" value="P:regulation of membrane depolarization"/>
    <property type="evidence" value="ECO:0007669"/>
    <property type="project" value="TreeGrafter"/>
</dbReference>
<keyword evidence="1" id="KW-0812">Transmembrane</keyword>